<dbReference type="PRINTS" id="PR00412">
    <property type="entry name" value="EPOXHYDRLASE"/>
</dbReference>
<dbReference type="GO" id="GO:0097176">
    <property type="term" value="P:epoxide metabolic process"/>
    <property type="evidence" value="ECO:0007669"/>
    <property type="project" value="TreeGrafter"/>
</dbReference>
<proteinExistence type="inferred from homology"/>
<dbReference type="InterPro" id="IPR010497">
    <property type="entry name" value="Epoxide_hydro_N"/>
</dbReference>
<feature type="active site" description="Proton donor" evidence="7">
    <location>
        <position position="376"/>
    </location>
</feature>
<dbReference type="InterPro" id="IPR029058">
    <property type="entry name" value="AB_hydrolase_fold"/>
</dbReference>
<evidence type="ECO:0000256" key="5">
    <source>
        <dbReference type="ARBA" id="ARBA00022797"/>
    </source>
</evidence>
<comment type="subcellular location">
    <subcellularLocation>
        <location evidence="2">Microsome membrane</location>
        <topology evidence="2">Single-pass membrane protein</topology>
    </subcellularLocation>
</comment>
<organism evidence="9 10">
    <name type="scientific">Steinernema hermaphroditum</name>
    <dbReference type="NCBI Taxonomy" id="289476"/>
    <lineage>
        <taxon>Eukaryota</taxon>
        <taxon>Metazoa</taxon>
        <taxon>Ecdysozoa</taxon>
        <taxon>Nematoda</taxon>
        <taxon>Chromadorea</taxon>
        <taxon>Rhabditida</taxon>
        <taxon>Tylenchina</taxon>
        <taxon>Panagrolaimomorpha</taxon>
        <taxon>Strongyloidoidea</taxon>
        <taxon>Steinernematidae</taxon>
        <taxon>Steinernema</taxon>
    </lineage>
</organism>
<evidence type="ECO:0000256" key="3">
    <source>
        <dbReference type="ARBA" id="ARBA00010088"/>
    </source>
</evidence>
<evidence type="ECO:0000256" key="1">
    <source>
        <dbReference type="ARBA" id="ARBA00000221"/>
    </source>
</evidence>
<dbReference type="EC" id="3.3.2.9" evidence="4"/>
<dbReference type="Proteomes" id="UP001175271">
    <property type="component" value="Unassembled WGS sequence"/>
</dbReference>
<evidence type="ECO:0000313" key="10">
    <source>
        <dbReference type="Proteomes" id="UP001175271"/>
    </source>
</evidence>
<dbReference type="PANTHER" id="PTHR21661">
    <property type="entry name" value="EPOXIDE HYDROLASE 1-RELATED"/>
    <property type="match status" value="1"/>
</dbReference>
<dbReference type="PANTHER" id="PTHR21661:SF35">
    <property type="entry name" value="EPOXIDE HYDROLASE"/>
    <property type="match status" value="1"/>
</dbReference>
<dbReference type="EMBL" id="JAUCMV010000001">
    <property type="protein sequence ID" value="KAK0427155.1"/>
    <property type="molecule type" value="Genomic_DNA"/>
</dbReference>
<dbReference type="Pfam" id="PF06441">
    <property type="entry name" value="EHN"/>
    <property type="match status" value="1"/>
</dbReference>
<accession>A0AA39INX6</accession>
<comment type="similarity">
    <text evidence="3">Belongs to the peptidase S33 family.</text>
</comment>
<comment type="catalytic activity">
    <reaction evidence="1">
        <text>1-(4-methoxyphenyl)-N-methyl-N-[(3-methyloxetan-3-yl)methyl]methanamine + H2O = 2-{[(4-methoxybenzyl)(methyl)amino]methyl}-2-methylpropane-1,3-diol</text>
        <dbReference type="Rhea" id="RHEA:55764"/>
        <dbReference type="ChEBI" id="CHEBI:15377"/>
        <dbReference type="ChEBI" id="CHEBI:139161"/>
        <dbReference type="ChEBI" id="CHEBI:139164"/>
        <dbReference type="EC" id="3.3.2.9"/>
    </reaction>
</comment>
<keyword evidence="10" id="KW-1185">Reference proteome</keyword>
<keyword evidence="5" id="KW-0058">Aromatic hydrocarbons catabolism</keyword>
<gene>
    <name evidence="9" type="ORF">QR680_010090</name>
</gene>
<sequence>MGSVLGTLAIALVTTVGLVAWRRVFSARRIIEVPEEGYFGAGCKHDDDTSLRPFEIEVSEDVLDDVKHRLKNSRVGHEVLEDADSFQYGFNANCLREIKEYWLTTYDWRTYERILNSFPQYKTEIEGLNIHFLRVKPPTSYKTVLPLLIVHGWPGNVFEFYKIIPMLTDPRKHFSGASHDFAFEVIAPSIPGYGWSDQPKKSGMNQIATARIFRKLMERLGYTKFFVQGGDWGAVVVSFLAKLYPESVHGVHVNMFPATPQNSLKSWLLHYIGHYFPCWTFNSSMHYAFNSQRFAPAEAGYFNIQATKPDTVGTALNDSPIGLAAYILEKYSSWTNMRYRDLPDGGLTKKFTLGELLTMVMIYWTNNNIVSSQRFYKERQLDKNYMALLCKYMEVPTGYSAFVHDFPQVVPREIAETACNLVSYAEHKDGGHFAAFEEPRALAGDVLAFVDSEDVVDLCINIELVIVFTTDHRKPNGCGGIIYHMHCTHE</sequence>
<evidence type="ECO:0000256" key="2">
    <source>
        <dbReference type="ARBA" id="ARBA00004111"/>
    </source>
</evidence>
<keyword evidence="6" id="KW-0378">Hydrolase</keyword>
<feature type="active site" description="Proton acceptor" evidence="7">
    <location>
        <position position="432"/>
    </location>
</feature>
<dbReference type="InterPro" id="IPR016292">
    <property type="entry name" value="Epoxide_hydrolase"/>
</dbReference>
<dbReference type="Gene3D" id="3.40.50.1820">
    <property type="entry name" value="alpha/beta hydrolase"/>
    <property type="match status" value="1"/>
</dbReference>
<reference evidence="9" key="1">
    <citation type="submission" date="2023-06" db="EMBL/GenBank/DDBJ databases">
        <title>Genomic analysis of the entomopathogenic nematode Steinernema hermaphroditum.</title>
        <authorList>
            <person name="Schwarz E.M."/>
            <person name="Heppert J.K."/>
            <person name="Baniya A."/>
            <person name="Schwartz H.T."/>
            <person name="Tan C.-H."/>
            <person name="Antoshechkin I."/>
            <person name="Sternberg P.W."/>
            <person name="Goodrich-Blair H."/>
            <person name="Dillman A.R."/>
        </authorList>
    </citation>
    <scope>NUCLEOTIDE SEQUENCE</scope>
    <source>
        <strain evidence="9">PS9179</strain>
        <tissue evidence="9">Whole animal</tissue>
    </source>
</reference>
<dbReference type="PIRSF" id="PIRSF001112">
    <property type="entry name" value="Epoxide_hydrolase"/>
    <property type="match status" value="1"/>
</dbReference>
<evidence type="ECO:0000313" key="9">
    <source>
        <dbReference type="EMBL" id="KAK0427155.1"/>
    </source>
</evidence>
<comment type="caution">
    <text evidence="9">The sequence shown here is derived from an EMBL/GenBank/DDBJ whole genome shotgun (WGS) entry which is preliminary data.</text>
</comment>
<evidence type="ECO:0000256" key="6">
    <source>
        <dbReference type="ARBA" id="ARBA00022801"/>
    </source>
</evidence>
<name>A0AA39INX6_9BILA</name>
<dbReference type="GO" id="GO:0033961">
    <property type="term" value="F:cis-stilbene-oxide hydrolase activity"/>
    <property type="evidence" value="ECO:0007669"/>
    <property type="project" value="UniProtKB-EC"/>
</dbReference>
<protein>
    <recommendedName>
        <fullName evidence="4">microsomal epoxide hydrolase</fullName>
        <ecNumber evidence="4">3.3.2.9</ecNumber>
    </recommendedName>
</protein>
<dbReference type="AlphaFoldDB" id="A0AA39INX6"/>
<dbReference type="SUPFAM" id="SSF53474">
    <property type="entry name" value="alpha/beta-Hydrolases"/>
    <property type="match status" value="1"/>
</dbReference>
<dbReference type="InterPro" id="IPR000639">
    <property type="entry name" value="Epox_hydrolase-like"/>
</dbReference>
<feature type="domain" description="Epoxide hydrolase N-terminal" evidence="8">
    <location>
        <begin position="52"/>
        <end position="160"/>
    </location>
</feature>
<evidence type="ECO:0000259" key="8">
    <source>
        <dbReference type="Pfam" id="PF06441"/>
    </source>
</evidence>
<feature type="active site" description="Nucleophile" evidence="7">
    <location>
        <position position="231"/>
    </location>
</feature>
<evidence type="ECO:0000256" key="7">
    <source>
        <dbReference type="PIRSR" id="PIRSR001112-1"/>
    </source>
</evidence>
<evidence type="ECO:0000256" key="4">
    <source>
        <dbReference type="ARBA" id="ARBA00012091"/>
    </source>
</evidence>